<accession>A0A7K6D8N2</accession>
<name>A0A7K6D8N2_9PASS</name>
<dbReference type="GO" id="GO:0032259">
    <property type="term" value="P:methylation"/>
    <property type="evidence" value="ECO:0007669"/>
    <property type="project" value="UniProtKB-KW"/>
</dbReference>
<keyword evidence="7" id="KW-1185">Reference proteome</keyword>
<keyword evidence="1" id="KW-0489">Methyltransferase</keyword>
<protein>
    <submittedName>
        <fullName evidence="6">METL2 protein</fullName>
    </submittedName>
</protein>
<dbReference type="PANTHER" id="PTHR22809:SF4">
    <property type="entry name" value="TRNA N(3)-METHYLCYTIDINE METHYLTRANSFERASE METTL2A-RELATED"/>
    <property type="match status" value="1"/>
</dbReference>
<dbReference type="AlphaFoldDB" id="A0A7K6D8N2"/>
<evidence type="ECO:0000256" key="5">
    <source>
        <dbReference type="SAM" id="MobiDB-lite"/>
    </source>
</evidence>
<evidence type="ECO:0000256" key="3">
    <source>
        <dbReference type="ARBA" id="ARBA00022691"/>
    </source>
</evidence>
<keyword evidence="4" id="KW-0819">tRNA processing</keyword>
<dbReference type="EMBL" id="VZRL01003419">
    <property type="protein sequence ID" value="NWV23331.1"/>
    <property type="molecule type" value="Genomic_DNA"/>
</dbReference>
<keyword evidence="2" id="KW-0808">Transferase</keyword>
<feature type="region of interest" description="Disordered" evidence="5">
    <location>
        <begin position="67"/>
        <end position="145"/>
    </location>
</feature>
<dbReference type="GO" id="GO:0052735">
    <property type="term" value="F:tRNA (cytidine-3-)-methyltransferase activity"/>
    <property type="evidence" value="ECO:0007669"/>
    <property type="project" value="TreeGrafter"/>
</dbReference>
<dbReference type="Proteomes" id="UP000571324">
    <property type="component" value="Unassembled WGS sequence"/>
</dbReference>
<sequence length="152" mass="17284">DHVEWSEEQEASARSKVQENSSQLLPQEKQEEYEVNARKYWDDFYKIHENGFFKDRHWLFTEFPELAPNRSSSQNGDSVHEFTNAEESNNEGLGSCENGHCSLETRTKSQLNLIKSPPGGDHTEELAAQNSELSQSDGDYPGSAASYRILEV</sequence>
<feature type="non-terminal residue" evidence="6">
    <location>
        <position position="152"/>
    </location>
</feature>
<evidence type="ECO:0000313" key="7">
    <source>
        <dbReference type="Proteomes" id="UP000571324"/>
    </source>
</evidence>
<keyword evidence="3" id="KW-0949">S-adenosyl-L-methionine</keyword>
<evidence type="ECO:0000256" key="4">
    <source>
        <dbReference type="ARBA" id="ARBA00022694"/>
    </source>
</evidence>
<feature type="compositionally biased region" description="Basic and acidic residues" evidence="5">
    <location>
        <begin position="1"/>
        <end position="17"/>
    </location>
</feature>
<dbReference type="OrthoDB" id="417697at2759"/>
<organism evidence="6 7">
    <name type="scientific">Origma solitaria</name>
    <dbReference type="NCBI Taxonomy" id="720586"/>
    <lineage>
        <taxon>Eukaryota</taxon>
        <taxon>Metazoa</taxon>
        <taxon>Chordata</taxon>
        <taxon>Craniata</taxon>
        <taxon>Vertebrata</taxon>
        <taxon>Euteleostomi</taxon>
        <taxon>Archelosauria</taxon>
        <taxon>Archosauria</taxon>
        <taxon>Dinosauria</taxon>
        <taxon>Saurischia</taxon>
        <taxon>Theropoda</taxon>
        <taxon>Coelurosauria</taxon>
        <taxon>Aves</taxon>
        <taxon>Neognathae</taxon>
        <taxon>Neoaves</taxon>
        <taxon>Telluraves</taxon>
        <taxon>Australaves</taxon>
        <taxon>Passeriformes</taxon>
        <taxon>Meliphagoidea</taxon>
        <taxon>Acanthizidae</taxon>
        <taxon>Origma</taxon>
    </lineage>
</organism>
<feature type="region of interest" description="Disordered" evidence="5">
    <location>
        <begin position="1"/>
        <end position="30"/>
    </location>
</feature>
<gene>
    <name evidence="6" type="primary">Mettl2_0</name>
    <name evidence="6" type="ORF">ORISOL_R09848</name>
</gene>
<evidence type="ECO:0000256" key="2">
    <source>
        <dbReference type="ARBA" id="ARBA00022679"/>
    </source>
</evidence>
<feature type="compositionally biased region" description="Polar residues" evidence="5">
    <location>
        <begin position="128"/>
        <end position="137"/>
    </location>
</feature>
<comment type="caution">
    <text evidence="6">The sequence shown here is derived from an EMBL/GenBank/DDBJ whole genome shotgun (WGS) entry which is preliminary data.</text>
</comment>
<feature type="non-terminal residue" evidence="6">
    <location>
        <position position="1"/>
    </location>
</feature>
<dbReference type="GO" id="GO:0008033">
    <property type="term" value="P:tRNA processing"/>
    <property type="evidence" value="ECO:0007669"/>
    <property type="project" value="UniProtKB-KW"/>
</dbReference>
<evidence type="ECO:0000313" key="6">
    <source>
        <dbReference type="EMBL" id="NWV23331.1"/>
    </source>
</evidence>
<dbReference type="PANTHER" id="PTHR22809">
    <property type="entry name" value="METHYLTRANSFERASE-RELATED"/>
    <property type="match status" value="1"/>
</dbReference>
<proteinExistence type="predicted"/>
<reference evidence="6 7" key="1">
    <citation type="submission" date="2019-09" db="EMBL/GenBank/DDBJ databases">
        <title>Bird 10,000 Genomes (B10K) Project - Family phase.</title>
        <authorList>
            <person name="Zhang G."/>
        </authorList>
    </citation>
    <scope>NUCLEOTIDE SEQUENCE [LARGE SCALE GENOMIC DNA]</scope>
    <source>
        <strain evidence="6">B10K-DU-029-52</strain>
    </source>
</reference>
<evidence type="ECO:0000256" key="1">
    <source>
        <dbReference type="ARBA" id="ARBA00022603"/>
    </source>
</evidence>
<dbReference type="InterPro" id="IPR026113">
    <property type="entry name" value="METTL2/6/8-like"/>
</dbReference>